<evidence type="ECO:0000313" key="2">
    <source>
        <dbReference type="Proteomes" id="UP000250242"/>
    </source>
</evidence>
<dbReference type="GeneID" id="93427717"/>
<dbReference type="KEGG" id="our:CEQ07_07505"/>
<protein>
    <submittedName>
        <fullName evidence="1">Uncharacterized protein</fullName>
    </submittedName>
</protein>
<dbReference type="Proteomes" id="UP000250242">
    <property type="component" value="Unassembled WGS sequence"/>
</dbReference>
<sequence length="85" mass="9008">MKLKKLLLIAVPVILSACASKIDLSDNNSYGLQCSDNATSAPDWATCQSNANRVCSPLQATNIQQHAPTGSGSVGDAYYISFKCQ</sequence>
<name>A0A2N6QC87_9BURK</name>
<dbReference type="EMBL" id="UATH01000001">
    <property type="protein sequence ID" value="SPY06940.1"/>
    <property type="molecule type" value="Genomic_DNA"/>
</dbReference>
<organism evidence="1 2">
    <name type="scientific">Oligella urethralis</name>
    <dbReference type="NCBI Taxonomy" id="90245"/>
    <lineage>
        <taxon>Bacteria</taxon>
        <taxon>Pseudomonadati</taxon>
        <taxon>Pseudomonadota</taxon>
        <taxon>Betaproteobacteria</taxon>
        <taxon>Burkholderiales</taxon>
        <taxon>Alcaligenaceae</taxon>
        <taxon>Oligella</taxon>
    </lineage>
</organism>
<dbReference type="AlphaFoldDB" id="A0A2N6QC87"/>
<dbReference type="RefSeq" id="WP_018026194.1">
    <property type="nucleotide sequence ID" value="NZ_CAMQFR010000035.1"/>
</dbReference>
<accession>A0A2N6QC87</accession>
<gene>
    <name evidence="1" type="ORF">NCTC11009_00126</name>
</gene>
<proteinExistence type="predicted"/>
<dbReference type="PROSITE" id="PS51257">
    <property type="entry name" value="PROKAR_LIPOPROTEIN"/>
    <property type="match status" value="1"/>
</dbReference>
<evidence type="ECO:0000313" key="1">
    <source>
        <dbReference type="EMBL" id="SPY06940.1"/>
    </source>
</evidence>
<reference evidence="1 2" key="1">
    <citation type="submission" date="2018-06" db="EMBL/GenBank/DDBJ databases">
        <authorList>
            <consortium name="Pathogen Informatics"/>
            <person name="Doyle S."/>
        </authorList>
    </citation>
    <scope>NUCLEOTIDE SEQUENCE [LARGE SCALE GENOMIC DNA]</scope>
    <source>
        <strain evidence="1 2">NCTC11009</strain>
    </source>
</reference>